<keyword evidence="1" id="KW-0472">Membrane</keyword>
<dbReference type="PANTHER" id="PTHR23028">
    <property type="entry name" value="ACETYLTRANSFERASE"/>
    <property type="match status" value="1"/>
</dbReference>
<dbReference type="GO" id="GO:0016747">
    <property type="term" value="F:acyltransferase activity, transferring groups other than amino-acyl groups"/>
    <property type="evidence" value="ECO:0007669"/>
    <property type="project" value="InterPro"/>
</dbReference>
<comment type="caution">
    <text evidence="3">The sequence shown here is derived from an EMBL/GenBank/DDBJ whole genome shotgun (WGS) entry which is preliminary data.</text>
</comment>
<feature type="transmembrane region" description="Helical" evidence="1">
    <location>
        <begin position="6"/>
        <end position="25"/>
    </location>
</feature>
<dbReference type="Proteomes" id="UP000178742">
    <property type="component" value="Unassembled WGS sequence"/>
</dbReference>
<dbReference type="GO" id="GO:0016020">
    <property type="term" value="C:membrane"/>
    <property type="evidence" value="ECO:0007669"/>
    <property type="project" value="TreeGrafter"/>
</dbReference>
<dbReference type="PANTHER" id="PTHR23028:SF53">
    <property type="entry name" value="ACYL_TRANSF_3 DOMAIN-CONTAINING PROTEIN"/>
    <property type="match status" value="1"/>
</dbReference>
<gene>
    <name evidence="3" type="ORF">A3B90_02245</name>
</gene>
<feature type="transmembrane region" description="Helical" evidence="1">
    <location>
        <begin position="328"/>
        <end position="350"/>
    </location>
</feature>
<feature type="domain" description="Acyltransferase 3" evidence="2">
    <location>
        <begin position="44"/>
        <end position="347"/>
    </location>
</feature>
<evidence type="ECO:0000313" key="3">
    <source>
        <dbReference type="EMBL" id="OGH66254.1"/>
    </source>
</evidence>
<feature type="transmembrane region" description="Helical" evidence="1">
    <location>
        <begin position="274"/>
        <end position="290"/>
    </location>
</feature>
<evidence type="ECO:0000313" key="4">
    <source>
        <dbReference type="Proteomes" id="UP000178742"/>
    </source>
</evidence>
<evidence type="ECO:0000256" key="1">
    <source>
        <dbReference type="SAM" id="Phobius"/>
    </source>
</evidence>
<organism evidence="3 4">
    <name type="scientific">Candidatus Magasanikbacteria bacterium RIFCSPHIGHO2_02_FULL_41_13</name>
    <dbReference type="NCBI Taxonomy" id="1798676"/>
    <lineage>
        <taxon>Bacteria</taxon>
        <taxon>Candidatus Magasanikiibacteriota</taxon>
    </lineage>
</organism>
<dbReference type="STRING" id="1798676.A3B90_02245"/>
<dbReference type="EMBL" id="MFPX01000022">
    <property type="protein sequence ID" value="OGH66254.1"/>
    <property type="molecule type" value="Genomic_DNA"/>
</dbReference>
<sequence>MQITVINPLQETIIFGVIFFIVLFFSLRRKKGTDVFPVETTNEIKGFAMIAIVLSHIGYFLSRQTDFLFPFSIYAGVSVDLFLFLSGYGLAVSAFKKQLSVKEFYKKRVAKLFVPLWTILILLLLLDYFFLQKTYPLQDVILSFFGIFRHADLFQDINSPLWYITLTLFYYILFPFFFSQKRPLFSAIGLYLAGWLLLQTALPVSAGVFWLYTLHIFAFPLGILGATIMQKLGNKSESFLQTKLLRWVALALSVTAFVYFGLHSEVGKGYVLEQLGSLLLLLFCLLIFLFKKVQFQLLSIFGIYSYEIYLIHWPLLYRYDFLYKYMPAGLATALYLLILLGLAFLLSRLLNKLPYISQKAQKQT</sequence>
<accession>A0A1F6M3Q7</accession>
<feature type="transmembrane region" description="Helical" evidence="1">
    <location>
        <begin position="184"/>
        <end position="202"/>
    </location>
</feature>
<feature type="transmembrane region" description="Helical" evidence="1">
    <location>
        <begin position="68"/>
        <end position="91"/>
    </location>
</feature>
<evidence type="ECO:0000259" key="2">
    <source>
        <dbReference type="Pfam" id="PF01757"/>
    </source>
</evidence>
<dbReference type="InterPro" id="IPR002656">
    <property type="entry name" value="Acyl_transf_3_dom"/>
</dbReference>
<feature type="transmembrane region" description="Helical" evidence="1">
    <location>
        <begin position="160"/>
        <end position="177"/>
    </location>
</feature>
<feature type="transmembrane region" description="Helical" evidence="1">
    <location>
        <begin position="297"/>
        <end position="316"/>
    </location>
</feature>
<feature type="transmembrane region" description="Helical" evidence="1">
    <location>
        <begin position="208"/>
        <end position="232"/>
    </location>
</feature>
<name>A0A1F6M3Q7_9BACT</name>
<keyword evidence="1" id="KW-0812">Transmembrane</keyword>
<dbReference type="GO" id="GO:0000271">
    <property type="term" value="P:polysaccharide biosynthetic process"/>
    <property type="evidence" value="ECO:0007669"/>
    <property type="project" value="TreeGrafter"/>
</dbReference>
<dbReference type="InterPro" id="IPR050879">
    <property type="entry name" value="Acyltransferase_3"/>
</dbReference>
<reference evidence="3 4" key="1">
    <citation type="journal article" date="2016" name="Nat. Commun.">
        <title>Thousands of microbial genomes shed light on interconnected biogeochemical processes in an aquifer system.</title>
        <authorList>
            <person name="Anantharaman K."/>
            <person name="Brown C.T."/>
            <person name="Hug L.A."/>
            <person name="Sharon I."/>
            <person name="Castelle C.J."/>
            <person name="Probst A.J."/>
            <person name="Thomas B.C."/>
            <person name="Singh A."/>
            <person name="Wilkins M.J."/>
            <person name="Karaoz U."/>
            <person name="Brodie E.L."/>
            <person name="Williams K.H."/>
            <person name="Hubbard S.S."/>
            <person name="Banfield J.F."/>
        </authorList>
    </citation>
    <scope>NUCLEOTIDE SEQUENCE [LARGE SCALE GENOMIC DNA]</scope>
</reference>
<dbReference type="AlphaFoldDB" id="A0A1F6M3Q7"/>
<dbReference type="Pfam" id="PF01757">
    <property type="entry name" value="Acyl_transf_3"/>
    <property type="match status" value="1"/>
</dbReference>
<proteinExistence type="predicted"/>
<feature type="transmembrane region" description="Helical" evidence="1">
    <location>
        <begin position="46"/>
        <end position="62"/>
    </location>
</feature>
<feature type="transmembrane region" description="Helical" evidence="1">
    <location>
        <begin position="244"/>
        <end position="262"/>
    </location>
</feature>
<feature type="transmembrane region" description="Helical" evidence="1">
    <location>
        <begin position="112"/>
        <end position="131"/>
    </location>
</feature>
<protein>
    <recommendedName>
        <fullName evidence="2">Acyltransferase 3 domain-containing protein</fullName>
    </recommendedName>
</protein>
<keyword evidence="1" id="KW-1133">Transmembrane helix</keyword>